<dbReference type="Gene3D" id="2.40.50.1020">
    <property type="entry name" value="LytTr DNA-binding domain"/>
    <property type="match status" value="1"/>
</dbReference>
<organism evidence="3">
    <name type="scientific">uncultured Flavobacteriia bacterium</name>
    <dbReference type="NCBI Taxonomy" id="212695"/>
    <lineage>
        <taxon>Bacteria</taxon>
        <taxon>Pseudomonadati</taxon>
        <taxon>Bacteroidota</taxon>
        <taxon>Flavobacteriia</taxon>
        <taxon>environmental samples</taxon>
    </lineage>
</organism>
<feature type="transmembrane region" description="Helical" evidence="1">
    <location>
        <begin position="83"/>
        <end position="104"/>
    </location>
</feature>
<keyword evidence="1" id="KW-0472">Membrane</keyword>
<feature type="transmembrane region" description="Helical" evidence="1">
    <location>
        <begin position="15"/>
        <end position="36"/>
    </location>
</feature>
<dbReference type="InterPro" id="IPR007492">
    <property type="entry name" value="LytTR_DNA-bd_dom"/>
</dbReference>
<dbReference type="AlphaFoldDB" id="H6RXH2"/>
<dbReference type="EMBL" id="FO181360">
    <property type="protein sequence ID" value="CCG14155.1"/>
    <property type="molecule type" value="Genomic_DNA"/>
</dbReference>
<reference evidence="3" key="2">
    <citation type="submission" date="2012-02" db="EMBL/GenBank/DDBJ databases">
        <authorList>
            <person name="Genoscope - CEA"/>
        </authorList>
    </citation>
    <scope>NUCLEOTIDE SEQUENCE</scope>
</reference>
<feature type="transmembrane region" description="Helical" evidence="1">
    <location>
        <begin position="116"/>
        <end position="138"/>
    </location>
</feature>
<name>H6RXH2_9BACT</name>
<accession>H6RXH2</accession>
<keyword evidence="1" id="KW-1133">Transmembrane helix</keyword>
<evidence type="ECO:0000256" key="1">
    <source>
        <dbReference type="SAM" id="Phobius"/>
    </source>
</evidence>
<sequence length="283" mass="32921">MLRILAQEYPAPRPVLKNLIIAVLSGLFIALFLIYFEPFNLHEDNVFQISFFGCITTIILVFFLYFSPLLLPNLFSDKNWKVGYQIILILLIILVIATFNSIYSIYRNSIPFSWDIYLLMLSRTCVLGIFPTAFITFLDYNHKLKSNLNLASNILKNKKEFLKDSRHVTHQISTDLKNETFSFIENDFNYAIADGNYTDICFLDENKLKKVTHRVTLLSFEIQLKEVSSLVRCHRSYMVNLNKVKNISGNAQGLKLELINYSEIIPVSRKYIPIVKEFFQKNS</sequence>
<protein>
    <submittedName>
        <fullName evidence="3">Membrane protein containing LytTr DNA-binding region domains</fullName>
    </submittedName>
</protein>
<feature type="domain" description="HTH LytTR-type" evidence="2">
    <location>
        <begin position="228"/>
        <end position="281"/>
    </location>
</feature>
<dbReference type="PROSITE" id="PS50930">
    <property type="entry name" value="HTH_LYTTR"/>
    <property type="match status" value="1"/>
</dbReference>
<dbReference type="SMART" id="SM00850">
    <property type="entry name" value="LytTR"/>
    <property type="match status" value="1"/>
</dbReference>
<proteinExistence type="predicted"/>
<keyword evidence="3" id="KW-0238">DNA-binding</keyword>
<evidence type="ECO:0000313" key="3">
    <source>
        <dbReference type="EMBL" id="CCG14155.1"/>
    </source>
</evidence>
<keyword evidence="1" id="KW-0812">Transmembrane</keyword>
<evidence type="ECO:0000259" key="2">
    <source>
        <dbReference type="PROSITE" id="PS50930"/>
    </source>
</evidence>
<dbReference type="GO" id="GO:0003677">
    <property type="term" value="F:DNA binding"/>
    <property type="evidence" value="ECO:0007669"/>
    <property type="project" value="UniProtKB-KW"/>
</dbReference>
<dbReference type="Pfam" id="PF04397">
    <property type="entry name" value="LytTR"/>
    <property type="match status" value="1"/>
</dbReference>
<feature type="transmembrane region" description="Helical" evidence="1">
    <location>
        <begin position="48"/>
        <end position="71"/>
    </location>
</feature>
<reference evidence="3" key="1">
    <citation type="journal article" date="2012" name="Environ. Microbiol.">
        <title>Genomic content of uncultured Bacteroidetes from contrasting oceanic provinces in the North Atlantic Ocean.</title>
        <authorList>
            <person name="Gomez-Pereira P.R."/>
            <person name="Schuler M."/>
            <person name="Fuchs B.M."/>
            <person name="Bennke C."/>
            <person name="Teeling H."/>
            <person name="Waldmann J."/>
            <person name="Richter M."/>
            <person name="Barbe V."/>
            <person name="Bataille E."/>
            <person name="Glockner F.O."/>
            <person name="Amann R."/>
        </authorList>
    </citation>
    <scope>NUCLEOTIDE SEQUENCE</scope>
</reference>
<gene>
    <name evidence="3" type="ORF">S3_BH_A12_0024</name>
</gene>